<dbReference type="EC" id="3.6.1.23" evidence="7"/>
<organism evidence="9 10">
    <name type="scientific">Candidatus Brocadia sapporoensis</name>
    <dbReference type="NCBI Taxonomy" id="392547"/>
    <lineage>
        <taxon>Bacteria</taxon>
        <taxon>Pseudomonadati</taxon>
        <taxon>Planctomycetota</taxon>
        <taxon>Candidatus Brocadiia</taxon>
        <taxon>Candidatus Brocadiales</taxon>
        <taxon>Candidatus Brocadiaceae</taxon>
        <taxon>Candidatus Brocadia</taxon>
    </lineage>
</organism>
<dbReference type="AlphaFoldDB" id="A0A1V6M0K4"/>
<dbReference type="Proteomes" id="UP000242219">
    <property type="component" value="Unassembled WGS sequence"/>
</dbReference>
<dbReference type="CDD" id="cd07557">
    <property type="entry name" value="trimeric_dUTPase"/>
    <property type="match status" value="1"/>
</dbReference>
<evidence type="ECO:0000256" key="3">
    <source>
        <dbReference type="ARBA" id="ARBA00022801"/>
    </source>
</evidence>
<protein>
    <recommendedName>
        <fullName evidence="7">Deoxyuridine 5'-triphosphate nucleotidohydrolase</fullName>
        <shortName evidence="7">dUTPase</shortName>
        <ecNumber evidence="7">3.6.1.23</ecNumber>
    </recommendedName>
    <alternativeName>
        <fullName evidence="7">dUTP pyrophosphatase</fullName>
    </alternativeName>
</protein>
<dbReference type="EMBL" id="MJUW02000069">
    <property type="protein sequence ID" value="OQD45910.1"/>
    <property type="molecule type" value="Genomic_DNA"/>
</dbReference>
<keyword evidence="3 7" id="KW-0378">Hydrolase</keyword>
<evidence type="ECO:0000256" key="2">
    <source>
        <dbReference type="ARBA" id="ARBA00022723"/>
    </source>
</evidence>
<dbReference type="Pfam" id="PF00692">
    <property type="entry name" value="dUTPase"/>
    <property type="match status" value="1"/>
</dbReference>
<dbReference type="NCBIfam" id="TIGR00576">
    <property type="entry name" value="dut"/>
    <property type="match status" value="1"/>
</dbReference>
<dbReference type="PANTHER" id="PTHR11241:SF0">
    <property type="entry name" value="DEOXYURIDINE 5'-TRIPHOSPHATE NUCLEOTIDOHYDROLASE"/>
    <property type="match status" value="1"/>
</dbReference>
<feature type="binding site" evidence="7">
    <location>
        <begin position="86"/>
        <end position="88"/>
    </location>
    <ligand>
        <name>substrate</name>
    </ligand>
</feature>
<gene>
    <name evidence="7" type="primary">dut</name>
    <name evidence="9" type="ORF">BIY37_05865</name>
</gene>
<dbReference type="InterPro" id="IPR033704">
    <property type="entry name" value="dUTPase_trimeric"/>
</dbReference>
<dbReference type="Gene3D" id="2.70.40.10">
    <property type="match status" value="1"/>
</dbReference>
<feature type="binding site" evidence="7">
    <location>
        <position position="82"/>
    </location>
    <ligand>
        <name>substrate</name>
    </ligand>
</feature>
<evidence type="ECO:0000256" key="5">
    <source>
        <dbReference type="ARBA" id="ARBA00023080"/>
    </source>
</evidence>
<comment type="cofactor">
    <cofactor evidence="7">
        <name>Mg(2+)</name>
        <dbReference type="ChEBI" id="CHEBI:18420"/>
    </cofactor>
</comment>
<feature type="binding site" evidence="7">
    <location>
        <begin position="69"/>
        <end position="71"/>
    </location>
    <ligand>
        <name>substrate</name>
    </ligand>
</feature>
<dbReference type="InterPro" id="IPR036157">
    <property type="entry name" value="dUTPase-like_sf"/>
</dbReference>
<dbReference type="GO" id="GO:0004170">
    <property type="term" value="F:dUTP diphosphatase activity"/>
    <property type="evidence" value="ECO:0007669"/>
    <property type="project" value="UniProtKB-UniRule"/>
</dbReference>
<evidence type="ECO:0000256" key="1">
    <source>
        <dbReference type="ARBA" id="ARBA00006581"/>
    </source>
</evidence>
<dbReference type="HAMAP" id="MF_00116">
    <property type="entry name" value="dUTPase_bact"/>
    <property type="match status" value="1"/>
</dbReference>
<dbReference type="GO" id="GO:0000287">
    <property type="term" value="F:magnesium ion binding"/>
    <property type="evidence" value="ECO:0007669"/>
    <property type="project" value="UniProtKB-UniRule"/>
</dbReference>
<feature type="domain" description="dUTPase-like" evidence="8">
    <location>
        <begin position="18"/>
        <end position="148"/>
    </location>
</feature>
<comment type="caution">
    <text evidence="7">Lacks conserved residue(s) required for the propagation of feature annotation.</text>
</comment>
<comment type="similarity">
    <text evidence="1 7">Belongs to the dUTPase family.</text>
</comment>
<keyword evidence="4 7" id="KW-0460">Magnesium</keyword>
<comment type="function">
    <text evidence="7">This enzyme is involved in nucleotide metabolism: it produces dUMP, the immediate precursor of thymidine nucleotides and it decreases the intracellular concentration of dUTP so that uracil cannot be incorporated into DNA.</text>
</comment>
<comment type="catalytic activity">
    <reaction evidence="6 7">
        <text>dUTP + H2O = dUMP + diphosphate + H(+)</text>
        <dbReference type="Rhea" id="RHEA:10248"/>
        <dbReference type="ChEBI" id="CHEBI:15377"/>
        <dbReference type="ChEBI" id="CHEBI:15378"/>
        <dbReference type="ChEBI" id="CHEBI:33019"/>
        <dbReference type="ChEBI" id="CHEBI:61555"/>
        <dbReference type="ChEBI" id="CHEBI:246422"/>
        <dbReference type="EC" id="3.6.1.23"/>
    </reaction>
</comment>
<keyword evidence="2 7" id="KW-0479">Metal-binding</keyword>
<dbReference type="InterPro" id="IPR029054">
    <property type="entry name" value="dUTPase-like"/>
</dbReference>
<dbReference type="FunFam" id="2.70.40.10:FF:000002">
    <property type="entry name" value="dUTP diphosphatase"/>
    <property type="match status" value="1"/>
</dbReference>
<reference evidence="9 10" key="1">
    <citation type="journal article" date="2016" name="Genome Announc.">
        <title>Draft Genome Sequence of the Anaerobic Ammonium-Oxidizing Bacterium 'Candidatus Brocadia sp. 40'.</title>
        <authorList>
            <person name="Ali M."/>
            <person name="Haroon M.F."/>
            <person name="Narita Y."/>
            <person name="Zhang L."/>
            <person name="Rangel Shaw D."/>
            <person name="Okabe S."/>
            <person name="Saikaly P.E."/>
        </authorList>
    </citation>
    <scope>NUCLEOTIDE SEQUENCE [LARGE SCALE GENOMIC DNA]</scope>
    <source>
        <strain evidence="9 10">40</strain>
    </source>
</reference>
<evidence type="ECO:0000313" key="10">
    <source>
        <dbReference type="Proteomes" id="UP000242219"/>
    </source>
</evidence>
<keyword evidence="10" id="KW-1185">Reference proteome</keyword>
<evidence type="ECO:0000256" key="4">
    <source>
        <dbReference type="ARBA" id="ARBA00022842"/>
    </source>
</evidence>
<accession>A0A1V6M0K4</accession>
<comment type="caution">
    <text evidence="9">The sequence shown here is derived from an EMBL/GenBank/DDBJ whole genome shotgun (WGS) entry which is preliminary data.</text>
</comment>
<dbReference type="GO" id="GO:0006226">
    <property type="term" value="P:dUMP biosynthetic process"/>
    <property type="evidence" value="ECO:0007669"/>
    <property type="project" value="UniProtKB-UniRule"/>
</dbReference>
<dbReference type="NCBIfam" id="NF001862">
    <property type="entry name" value="PRK00601.1"/>
    <property type="match status" value="1"/>
</dbReference>
<dbReference type="UniPathway" id="UPA00610">
    <property type="reaction ID" value="UER00666"/>
</dbReference>
<evidence type="ECO:0000256" key="6">
    <source>
        <dbReference type="ARBA" id="ARBA00047686"/>
    </source>
</evidence>
<evidence type="ECO:0000313" key="9">
    <source>
        <dbReference type="EMBL" id="OQD45910.1"/>
    </source>
</evidence>
<dbReference type="GO" id="GO:0046081">
    <property type="term" value="P:dUTP catabolic process"/>
    <property type="evidence" value="ECO:0007669"/>
    <property type="project" value="InterPro"/>
</dbReference>
<name>A0A1V6M0K4_9BACT</name>
<evidence type="ECO:0000259" key="8">
    <source>
        <dbReference type="Pfam" id="PF00692"/>
    </source>
</evidence>
<comment type="pathway">
    <text evidence="7">Pyrimidine metabolism; dUMP biosynthesis; dUMP from dCTP (dUTP route): step 2/2.</text>
</comment>
<dbReference type="SUPFAM" id="SSF51283">
    <property type="entry name" value="dUTPase-like"/>
    <property type="match status" value="1"/>
</dbReference>
<proteinExistence type="inferred from homology"/>
<keyword evidence="5 7" id="KW-0546">Nucleotide metabolism</keyword>
<evidence type="ECO:0000256" key="7">
    <source>
        <dbReference type="HAMAP-Rule" id="MF_00116"/>
    </source>
</evidence>
<dbReference type="RefSeq" id="WP_070066894.1">
    <property type="nucleotide sequence ID" value="NZ_MJUW02000069.1"/>
</dbReference>
<dbReference type="PANTHER" id="PTHR11241">
    <property type="entry name" value="DEOXYURIDINE 5'-TRIPHOSPHATE NUCLEOTIDOHYDROLASE"/>
    <property type="match status" value="1"/>
</dbReference>
<dbReference type="InterPro" id="IPR008181">
    <property type="entry name" value="dUTPase"/>
</dbReference>
<sequence length="149" mass="16385">MNTLKIKVMRKHGCEDLPLPRYMSEAASGMDLYAAVDKSVLIERNEIKLIPTGIHIELPTGYEAQVRPRSGLALKHGLTLVNAPGTIDSDYRGEIGIILCNLGKDIFTVERGMRIAQLVIQPVTRAELVEVERLEESPRGIGGFGHTGH</sequence>